<feature type="domain" description="Methyltransferase FkbM" evidence="2">
    <location>
        <begin position="438"/>
        <end position="602"/>
    </location>
</feature>
<feature type="region of interest" description="Disordered" evidence="1">
    <location>
        <begin position="501"/>
        <end position="520"/>
    </location>
</feature>
<name>A0ABU0J6S9_9HYPH</name>
<dbReference type="Gene3D" id="3.40.50.150">
    <property type="entry name" value="Vaccinia Virus protein VP39"/>
    <property type="match status" value="1"/>
</dbReference>
<keyword evidence="3" id="KW-0489">Methyltransferase</keyword>
<dbReference type="Proteomes" id="UP001242480">
    <property type="component" value="Unassembled WGS sequence"/>
</dbReference>
<evidence type="ECO:0000313" key="3">
    <source>
        <dbReference type="EMBL" id="MDQ0469954.1"/>
    </source>
</evidence>
<evidence type="ECO:0000256" key="1">
    <source>
        <dbReference type="SAM" id="MobiDB-lite"/>
    </source>
</evidence>
<organism evidence="3 4">
    <name type="scientific">Labrys wisconsinensis</name>
    <dbReference type="NCBI Taxonomy" id="425677"/>
    <lineage>
        <taxon>Bacteria</taxon>
        <taxon>Pseudomonadati</taxon>
        <taxon>Pseudomonadota</taxon>
        <taxon>Alphaproteobacteria</taxon>
        <taxon>Hyphomicrobiales</taxon>
        <taxon>Xanthobacteraceae</taxon>
        <taxon>Labrys</taxon>
    </lineage>
</organism>
<dbReference type="RefSeq" id="WP_307273246.1">
    <property type="nucleotide sequence ID" value="NZ_JAUSVX010000005.1"/>
</dbReference>
<dbReference type="GO" id="GO:0032259">
    <property type="term" value="P:methylation"/>
    <property type="evidence" value="ECO:0007669"/>
    <property type="project" value="UniProtKB-KW"/>
</dbReference>
<gene>
    <name evidence="3" type="ORF">QO011_002970</name>
</gene>
<dbReference type="GO" id="GO:0008168">
    <property type="term" value="F:methyltransferase activity"/>
    <property type="evidence" value="ECO:0007669"/>
    <property type="project" value="UniProtKB-KW"/>
</dbReference>
<dbReference type="SUPFAM" id="SSF53335">
    <property type="entry name" value="S-adenosyl-L-methionine-dependent methyltransferases"/>
    <property type="match status" value="1"/>
</dbReference>
<dbReference type="Gene3D" id="3.40.50.2000">
    <property type="entry name" value="Glycogen Phosphorylase B"/>
    <property type="match status" value="1"/>
</dbReference>
<evidence type="ECO:0000313" key="4">
    <source>
        <dbReference type="Proteomes" id="UP001242480"/>
    </source>
</evidence>
<proteinExistence type="predicted"/>
<comment type="caution">
    <text evidence="3">The sequence shown here is derived from an EMBL/GenBank/DDBJ whole genome shotgun (WGS) entry which is preliminary data.</text>
</comment>
<dbReference type="Pfam" id="PF05050">
    <property type="entry name" value="Methyltransf_21"/>
    <property type="match status" value="1"/>
</dbReference>
<sequence length="635" mass="70264">MGWEPLLDFVEAKGGSAGIVLTDPGAADDVEWPAPARARWKHIVDPSRQDAMQGLTDALVLERPDAVLLATDLQGLEGGLHAAMHQVPQRPAVVGAQHGFFQDWGRYKQLSGFDAFLTYGPFFQAAVADDPRFVAAALPKVDRIRHRPPTRTHGRVLLAPGTHFNPKLVELVLRLKEGHGLDVVVHLHPAARDLQESLSQYDFVLFDRRSDLNEALSGVDGVITAGGTITLEALAAGRPVAVLPFQRGEAYDQAGIVADDFSPESSLSIFKKFKDDPFRAKAKDFLAATTGSGTHNRSRIVYSKLIDIIKETQRKKASSISVIERDERDSDKSIAISDLVSGLGPTFFSIDQLSQLRHHPESTVEVLRTAYYEAIVSDRAKNWDGLYDKWVLFPHPSGPMLWLRLGDTVSHGIIRRERDDRITKFILSRLTPGGTFIDAGANAGWFTLRAAQAYKELGEGRVVAFEPQFQLYDHLLKSVEANGFGALVEVHRMALGDEDRSVRMSDGGRNSGGSFVLNDPAGSRGSVPMRRLDDLPIPVKSRVDCMKLDIEGAEPLFAAGARDFIRRHRPSIVSEVNTKKLRNVSRYKSEDYIRLIEDMGYKTCVLKSDAALRPFERSSLETSRGVIDVVFEPRL</sequence>
<dbReference type="NCBIfam" id="TIGR01444">
    <property type="entry name" value="fkbM_fam"/>
    <property type="match status" value="1"/>
</dbReference>
<protein>
    <submittedName>
        <fullName evidence="3">FkbM family methyltransferase</fullName>
    </submittedName>
</protein>
<dbReference type="PANTHER" id="PTHR34203:SF15">
    <property type="entry name" value="SLL1173 PROTEIN"/>
    <property type="match status" value="1"/>
</dbReference>
<keyword evidence="3" id="KW-0808">Transferase</keyword>
<dbReference type="EMBL" id="JAUSVX010000005">
    <property type="protein sequence ID" value="MDQ0469954.1"/>
    <property type="molecule type" value="Genomic_DNA"/>
</dbReference>
<dbReference type="InterPro" id="IPR029063">
    <property type="entry name" value="SAM-dependent_MTases_sf"/>
</dbReference>
<keyword evidence="4" id="KW-1185">Reference proteome</keyword>
<dbReference type="InterPro" id="IPR052514">
    <property type="entry name" value="SAM-dependent_MTase"/>
</dbReference>
<accession>A0ABU0J6S9</accession>
<dbReference type="SUPFAM" id="SSF53756">
    <property type="entry name" value="UDP-Glycosyltransferase/glycogen phosphorylase"/>
    <property type="match status" value="1"/>
</dbReference>
<reference evidence="3 4" key="1">
    <citation type="submission" date="2023-07" db="EMBL/GenBank/DDBJ databases">
        <title>Genomic Encyclopedia of Type Strains, Phase IV (KMG-IV): sequencing the most valuable type-strain genomes for metagenomic binning, comparative biology and taxonomic classification.</title>
        <authorList>
            <person name="Goeker M."/>
        </authorList>
    </citation>
    <scope>NUCLEOTIDE SEQUENCE [LARGE SCALE GENOMIC DNA]</scope>
    <source>
        <strain evidence="3 4">DSM 19619</strain>
    </source>
</reference>
<dbReference type="PANTHER" id="PTHR34203">
    <property type="entry name" value="METHYLTRANSFERASE, FKBM FAMILY PROTEIN"/>
    <property type="match status" value="1"/>
</dbReference>
<dbReference type="InterPro" id="IPR006342">
    <property type="entry name" value="FkbM_mtfrase"/>
</dbReference>
<evidence type="ECO:0000259" key="2">
    <source>
        <dbReference type="Pfam" id="PF05050"/>
    </source>
</evidence>